<reference evidence="3 4" key="1">
    <citation type="submission" date="2019-11" db="EMBL/GenBank/DDBJ databases">
        <title>Draft genome sequences of five Paenibacillus species of dairy origin.</title>
        <authorList>
            <person name="Olajide A.M."/>
            <person name="Chen S."/>
            <person name="Lapointe G."/>
        </authorList>
    </citation>
    <scope>NUCLEOTIDE SEQUENCE [LARGE SCALE GENOMIC DNA]</scope>
    <source>
        <strain evidence="3 4">2CS3</strain>
    </source>
</reference>
<gene>
    <name evidence="3" type="ORF">GNP93_07425</name>
</gene>
<dbReference type="CDD" id="cd02038">
    <property type="entry name" value="FlhG-like"/>
    <property type="match status" value="1"/>
</dbReference>
<dbReference type="Pfam" id="PF10609">
    <property type="entry name" value="ParA"/>
    <property type="match status" value="1"/>
</dbReference>
<dbReference type="InterPro" id="IPR033875">
    <property type="entry name" value="FlhG"/>
</dbReference>
<dbReference type="InterPro" id="IPR027417">
    <property type="entry name" value="P-loop_NTPase"/>
</dbReference>
<dbReference type="GO" id="GO:0009898">
    <property type="term" value="C:cytoplasmic side of plasma membrane"/>
    <property type="evidence" value="ECO:0007669"/>
    <property type="project" value="TreeGrafter"/>
</dbReference>
<organism evidence="3 4">
    <name type="scientific">Paenibacillus validus</name>
    <dbReference type="NCBI Taxonomy" id="44253"/>
    <lineage>
        <taxon>Bacteria</taxon>
        <taxon>Bacillati</taxon>
        <taxon>Bacillota</taxon>
        <taxon>Bacilli</taxon>
        <taxon>Bacillales</taxon>
        <taxon>Paenibacillaceae</taxon>
        <taxon>Paenibacillus</taxon>
    </lineage>
</organism>
<dbReference type="EMBL" id="WNZX01000004">
    <property type="protein sequence ID" value="MUG70510.1"/>
    <property type="molecule type" value="Genomic_DNA"/>
</dbReference>
<protein>
    <submittedName>
        <fullName evidence="3">P-loop NTPase</fullName>
    </submittedName>
</protein>
<evidence type="ECO:0000313" key="4">
    <source>
        <dbReference type="Proteomes" id="UP000450917"/>
    </source>
</evidence>
<keyword evidence="2" id="KW-0067">ATP-binding</keyword>
<name>A0A7X3CRA0_9BACL</name>
<dbReference type="GO" id="GO:0005829">
    <property type="term" value="C:cytosol"/>
    <property type="evidence" value="ECO:0007669"/>
    <property type="project" value="TreeGrafter"/>
</dbReference>
<evidence type="ECO:0000256" key="2">
    <source>
        <dbReference type="ARBA" id="ARBA00022840"/>
    </source>
</evidence>
<dbReference type="GO" id="GO:0051782">
    <property type="term" value="P:negative regulation of cell division"/>
    <property type="evidence" value="ECO:0007669"/>
    <property type="project" value="TreeGrafter"/>
</dbReference>
<dbReference type="InterPro" id="IPR050625">
    <property type="entry name" value="ParA/MinD_ATPase"/>
</dbReference>
<dbReference type="PANTHER" id="PTHR43384:SF4">
    <property type="entry name" value="CELLULOSE BIOSYNTHESIS PROTEIN BCSQ-RELATED"/>
    <property type="match status" value="1"/>
</dbReference>
<keyword evidence="4" id="KW-1185">Reference proteome</keyword>
<dbReference type="InterPro" id="IPR025501">
    <property type="entry name" value="MinD_FleN"/>
</dbReference>
<proteinExistence type="predicted"/>
<dbReference type="GO" id="GO:0005524">
    <property type="term" value="F:ATP binding"/>
    <property type="evidence" value="ECO:0007669"/>
    <property type="project" value="UniProtKB-KW"/>
</dbReference>
<sequence>MSDQAQGLRNLIKHQGADQEKATRIITVTSGKGGVGKSNFTLNFALSLQKKGFKVLIFDADIGLANIDVLMGISAKYNLYHLLKREKTVWDIIHKGPNDIQFIAGGSGFNELIRLTDEQLDYFAEQVNQLNGHVDFIIFDTGAGLSKETLKFILAAQETIVVTTPEPTSITDAYAIIKMVHSMSYDVKFRLVVNRVTDWKEGRQTADKIRMVAKQFMDLDIPTIGYVLDDNSVSKAVKKQIPFTIAFPEGAASRSLGELTDDFVLNQLPADNQAGSVKGFLSRMIRLLKQ</sequence>
<accession>A0A7X3CRA0</accession>
<keyword evidence="1" id="KW-0547">Nucleotide-binding</keyword>
<dbReference type="GO" id="GO:0016887">
    <property type="term" value="F:ATP hydrolysis activity"/>
    <property type="evidence" value="ECO:0007669"/>
    <property type="project" value="TreeGrafter"/>
</dbReference>
<dbReference type="InterPro" id="IPR033756">
    <property type="entry name" value="YlxH/NBP35"/>
</dbReference>
<evidence type="ECO:0000313" key="3">
    <source>
        <dbReference type="EMBL" id="MUG70510.1"/>
    </source>
</evidence>
<comment type="caution">
    <text evidence="3">The sequence shown here is derived from an EMBL/GenBank/DDBJ whole genome shotgun (WGS) entry which is preliminary data.</text>
</comment>
<evidence type="ECO:0000256" key="1">
    <source>
        <dbReference type="ARBA" id="ARBA00022741"/>
    </source>
</evidence>
<dbReference type="Gene3D" id="3.40.50.300">
    <property type="entry name" value="P-loop containing nucleotide triphosphate hydrolases"/>
    <property type="match status" value="1"/>
</dbReference>
<dbReference type="RefSeq" id="WP_127604527.1">
    <property type="nucleotide sequence ID" value="NZ_JARTHJ010000169.1"/>
</dbReference>
<dbReference type="Proteomes" id="UP000450917">
    <property type="component" value="Unassembled WGS sequence"/>
</dbReference>
<dbReference type="PIRSF" id="PIRSF003092">
    <property type="entry name" value="MinD"/>
    <property type="match status" value="1"/>
</dbReference>
<dbReference type="AlphaFoldDB" id="A0A7X3CRA0"/>
<dbReference type="PANTHER" id="PTHR43384">
    <property type="entry name" value="SEPTUM SITE-DETERMINING PROTEIN MIND HOMOLOG, CHLOROPLASTIC-RELATED"/>
    <property type="match status" value="1"/>
</dbReference>
<dbReference type="SUPFAM" id="SSF52540">
    <property type="entry name" value="P-loop containing nucleoside triphosphate hydrolases"/>
    <property type="match status" value="1"/>
</dbReference>